<evidence type="ECO:0000256" key="1">
    <source>
        <dbReference type="SAM" id="Phobius"/>
    </source>
</evidence>
<dbReference type="EMBL" id="ATBP01000162">
    <property type="protein sequence ID" value="ETR72309.1"/>
    <property type="molecule type" value="Genomic_DNA"/>
</dbReference>
<proteinExistence type="predicted"/>
<dbReference type="SUPFAM" id="SSF56436">
    <property type="entry name" value="C-type lectin-like"/>
    <property type="match status" value="1"/>
</dbReference>
<sequence>MDITFTLSISEMITILLSFVAVVFAIAAYWVARKQWHLSLKTYREEKYKQRILENNEETKLFDSQDIQRSTHCYIEPNCSNVDPAREAEPRHLIIIENNIFDAVEKYLSKEPPEINAYYHILILADSGMGKTSFMLNYYAKNKKKKHHQHKIYMVPLGNPDADEYIDNIPNKKNVILFLDALDEDQQAIKDYHKRITALMKKCNNFKRVVITSRTQFFPSDEEIPKETGISKVGLRDLGEKGAYSFLKLYLSPFTDDQVNAYLKKFYKWRFKKRKKAFDLIQKIQYLKVRPMLLAHIPYILDQQKGNEIKYSFELYELMIEGWLDRESNFVNKSDLRNFSENLAIDLYNKSAQRGTERVYVDELKSLAKTWSIPLDKWQLTGRSLLNRDAEGYFKFAHRSIMEYLYVKNFQYHANIELTDQMNMFLNEMLDAGAAIPPGLYVYLLENENIPLQQRLSAGKILSKTGDPRFLKDCWFLPNDPLLGFIEIPAGEFLMGSDSKKDKEASDNEKKQHPVYLDQYYIAKFPVTVSQYNLFLESTDKQVRSSNKEKGNHPVVDVSWFEALEYCQWLTQQLKNNQEWAEKISSLFHARDWQISLPSEAEWEKAARGTDGRIYPWGNTFNKNNLNFDGTRIKGTSPVGCFKNGGSPYHVMEMSGNVLEWTRSKKADYPYKPNDVDRESLSDKNVARVVRGGCWNDSAGDCRAACRYGFAPGLRYDVIGFRLCLSPRSAG</sequence>
<comment type="caution">
    <text evidence="3">The sequence shown here is derived from an EMBL/GenBank/DDBJ whole genome shotgun (WGS) entry which is preliminary data.</text>
</comment>
<name>A0A1V1PBL5_9BACT</name>
<dbReference type="InterPro" id="IPR027417">
    <property type="entry name" value="P-loop_NTPase"/>
</dbReference>
<keyword evidence="1" id="KW-0472">Membrane</keyword>
<dbReference type="InterPro" id="IPR051043">
    <property type="entry name" value="Sulfatase_Mod_Factor_Kinase"/>
</dbReference>
<organism evidence="3 4">
    <name type="scientific">Candidatus Magnetoglobus multicellularis str. Araruama</name>
    <dbReference type="NCBI Taxonomy" id="890399"/>
    <lineage>
        <taxon>Bacteria</taxon>
        <taxon>Pseudomonadati</taxon>
        <taxon>Thermodesulfobacteriota</taxon>
        <taxon>Desulfobacteria</taxon>
        <taxon>Desulfobacterales</taxon>
        <taxon>Desulfobacteraceae</taxon>
        <taxon>Candidatus Magnetoglobus</taxon>
    </lineage>
</organism>
<reference evidence="4" key="1">
    <citation type="submission" date="2012-11" db="EMBL/GenBank/DDBJ databases">
        <authorList>
            <person name="Lucero-Rivera Y.E."/>
            <person name="Tovar-Ramirez D."/>
        </authorList>
    </citation>
    <scope>NUCLEOTIDE SEQUENCE [LARGE SCALE GENOMIC DNA]</scope>
    <source>
        <strain evidence="4">Araruama</strain>
    </source>
</reference>
<dbReference type="Proteomes" id="UP000189670">
    <property type="component" value="Unassembled WGS sequence"/>
</dbReference>
<dbReference type="InterPro" id="IPR042095">
    <property type="entry name" value="SUMF_sf"/>
</dbReference>
<dbReference type="PANTHER" id="PTHR23150">
    <property type="entry name" value="SULFATASE MODIFYING FACTOR 1, 2"/>
    <property type="match status" value="1"/>
</dbReference>
<keyword evidence="1" id="KW-0812">Transmembrane</keyword>
<keyword evidence="1" id="KW-1133">Transmembrane helix</keyword>
<feature type="domain" description="Sulfatase-modifying factor enzyme-like" evidence="2">
    <location>
        <begin position="485"/>
        <end position="723"/>
    </location>
</feature>
<dbReference type="PANTHER" id="PTHR23150:SF19">
    <property type="entry name" value="FORMYLGLYCINE-GENERATING ENZYME"/>
    <property type="match status" value="1"/>
</dbReference>
<dbReference type="InterPro" id="IPR016187">
    <property type="entry name" value="CTDL_fold"/>
</dbReference>
<evidence type="ECO:0000259" key="2">
    <source>
        <dbReference type="Pfam" id="PF03781"/>
    </source>
</evidence>
<dbReference type="AlphaFoldDB" id="A0A1V1PBL5"/>
<dbReference type="Pfam" id="PF03781">
    <property type="entry name" value="FGE-sulfatase"/>
    <property type="match status" value="1"/>
</dbReference>
<evidence type="ECO:0000313" key="3">
    <source>
        <dbReference type="EMBL" id="ETR72309.1"/>
    </source>
</evidence>
<accession>A0A1V1PBL5</accession>
<evidence type="ECO:0000313" key="4">
    <source>
        <dbReference type="Proteomes" id="UP000189670"/>
    </source>
</evidence>
<dbReference type="GO" id="GO:0120147">
    <property type="term" value="F:formylglycine-generating oxidase activity"/>
    <property type="evidence" value="ECO:0007669"/>
    <property type="project" value="TreeGrafter"/>
</dbReference>
<dbReference type="InterPro" id="IPR005532">
    <property type="entry name" value="SUMF_dom"/>
</dbReference>
<dbReference type="Gene3D" id="3.90.1580.10">
    <property type="entry name" value="paralog of FGE (formylglycine-generating enzyme)"/>
    <property type="match status" value="1"/>
</dbReference>
<protein>
    <recommendedName>
        <fullName evidence="2">Sulfatase-modifying factor enzyme-like domain-containing protein</fullName>
    </recommendedName>
</protein>
<gene>
    <name evidence="3" type="ORF">OMM_01814</name>
</gene>
<dbReference type="SUPFAM" id="SSF52540">
    <property type="entry name" value="P-loop containing nucleoside triphosphate hydrolases"/>
    <property type="match status" value="1"/>
</dbReference>
<feature type="transmembrane region" description="Helical" evidence="1">
    <location>
        <begin position="12"/>
        <end position="32"/>
    </location>
</feature>